<dbReference type="InterPro" id="IPR026960">
    <property type="entry name" value="RVT-Znf"/>
</dbReference>
<dbReference type="AlphaFoldDB" id="A0AAE1YW38"/>
<reference evidence="2" key="1">
    <citation type="submission" date="2020-06" db="EMBL/GenBank/DDBJ databases">
        <authorList>
            <person name="Li T."/>
            <person name="Hu X."/>
            <person name="Zhang T."/>
            <person name="Song X."/>
            <person name="Zhang H."/>
            <person name="Dai N."/>
            <person name="Sheng W."/>
            <person name="Hou X."/>
            <person name="Wei L."/>
        </authorList>
    </citation>
    <scope>NUCLEOTIDE SEQUENCE</scope>
    <source>
        <strain evidence="2">3651</strain>
        <tissue evidence="2">Leaf</tissue>
    </source>
</reference>
<accession>A0AAE1YW38</accession>
<proteinExistence type="predicted"/>
<protein>
    <recommendedName>
        <fullName evidence="1">Reverse transcriptase zinc-binding domain-containing protein</fullName>
    </recommendedName>
</protein>
<feature type="domain" description="Reverse transcriptase zinc-binding" evidence="1">
    <location>
        <begin position="2"/>
        <end position="56"/>
    </location>
</feature>
<comment type="caution">
    <text evidence="2">The sequence shown here is derived from an EMBL/GenBank/DDBJ whole genome shotgun (WGS) entry which is preliminary data.</text>
</comment>
<evidence type="ECO:0000259" key="1">
    <source>
        <dbReference type="Pfam" id="PF13966"/>
    </source>
</evidence>
<evidence type="ECO:0000313" key="2">
    <source>
        <dbReference type="EMBL" id="KAK4437364.1"/>
    </source>
</evidence>
<gene>
    <name evidence="2" type="ORF">Salat_0070300</name>
</gene>
<reference evidence="2" key="2">
    <citation type="journal article" date="2024" name="Plant">
        <title>Genomic evolution and insights into agronomic trait innovations of Sesamum species.</title>
        <authorList>
            <person name="Miao H."/>
            <person name="Wang L."/>
            <person name="Qu L."/>
            <person name="Liu H."/>
            <person name="Sun Y."/>
            <person name="Le M."/>
            <person name="Wang Q."/>
            <person name="Wei S."/>
            <person name="Zheng Y."/>
            <person name="Lin W."/>
            <person name="Duan Y."/>
            <person name="Cao H."/>
            <person name="Xiong S."/>
            <person name="Wang X."/>
            <person name="Wei L."/>
            <person name="Li C."/>
            <person name="Ma Q."/>
            <person name="Ju M."/>
            <person name="Zhao R."/>
            <person name="Li G."/>
            <person name="Mu C."/>
            <person name="Tian Q."/>
            <person name="Mei H."/>
            <person name="Zhang T."/>
            <person name="Gao T."/>
            <person name="Zhang H."/>
        </authorList>
    </citation>
    <scope>NUCLEOTIDE SEQUENCE</scope>
    <source>
        <strain evidence="2">3651</strain>
    </source>
</reference>
<dbReference type="EMBL" id="JACGWO010000001">
    <property type="protein sequence ID" value="KAK4437364.1"/>
    <property type="molecule type" value="Genomic_DNA"/>
</dbReference>
<sequence>MRVKFFVWKAANNAIPTVLNWQHRRIQDDASCPACNCGTEDVKHALWSYPNARLIWALSNIPWSVIDCLEEDLEGWLREIAKQTEPHFFGWLLMIIWCIWNCRNSKLMEGVEMDRQRLIQQTLFQYNAFTEANKKNSESIPRSRWRVGLNRRKEPSKSTSTELLAVAKVLESEQLLEITMEPSLTGW</sequence>
<dbReference type="Pfam" id="PF13966">
    <property type="entry name" value="zf-RVT"/>
    <property type="match status" value="1"/>
</dbReference>
<name>A0AAE1YW38_9LAMI</name>
<keyword evidence="3" id="KW-1185">Reference proteome</keyword>
<evidence type="ECO:0000313" key="3">
    <source>
        <dbReference type="Proteomes" id="UP001293254"/>
    </source>
</evidence>
<organism evidence="2 3">
    <name type="scientific">Sesamum alatum</name>
    <dbReference type="NCBI Taxonomy" id="300844"/>
    <lineage>
        <taxon>Eukaryota</taxon>
        <taxon>Viridiplantae</taxon>
        <taxon>Streptophyta</taxon>
        <taxon>Embryophyta</taxon>
        <taxon>Tracheophyta</taxon>
        <taxon>Spermatophyta</taxon>
        <taxon>Magnoliopsida</taxon>
        <taxon>eudicotyledons</taxon>
        <taxon>Gunneridae</taxon>
        <taxon>Pentapetalae</taxon>
        <taxon>asterids</taxon>
        <taxon>lamiids</taxon>
        <taxon>Lamiales</taxon>
        <taxon>Pedaliaceae</taxon>
        <taxon>Sesamum</taxon>
    </lineage>
</organism>
<dbReference type="Proteomes" id="UP001293254">
    <property type="component" value="Unassembled WGS sequence"/>
</dbReference>